<accession>A0A1H8KES9</accession>
<keyword evidence="2" id="KW-1185">Reference proteome</keyword>
<dbReference type="OrthoDB" id="240620at2157"/>
<dbReference type="AlphaFoldDB" id="A0A1H8KES9"/>
<sequence length="94" mass="10598">MEQYEEAYLEAILENLSTSMAQCLREGDPGVELVRNRSQLTDSGRFWVCDYVTSRLSMVRVGEGGNPNLTADDLDRVREVVGRHESAIAEQLYS</sequence>
<organism evidence="1 2">
    <name type="scientific">Halorientalis persicus</name>
    <dbReference type="NCBI Taxonomy" id="1367881"/>
    <lineage>
        <taxon>Archaea</taxon>
        <taxon>Methanobacteriati</taxon>
        <taxon>Methanobacteriota</taxon>
        <taxon>Stenosarchaea group</taxon>
        <taxon>Halobacteria</taxon>
        <taxon>Halobacteriales</taxon>
        <taxon>Haloarculaceae</taxon>
        <taxon>Halorientalis</taxon>
    </lineage>
</organism>
<evidence type="ECO:0000313" key="1">
    <source>
        <dbReference type="EMBL" id="SEN91066.1"/>
    </source>
</evidence>
<dbReference type="RefSeq" id="WP_092659020.1">
    <property type="nucleotide sequence ID" value="NZ_FOCX01000006.1"/>
</dbReference>
<dbReference type="EMBL" id="FOCX01000006">
    <property type="protein sequence ID" value="SEN91066.1"/>
    <property type="molecule type" value="Genomic_DNA"/>
</dbReference>
<reference evidence="2" key="1">
    <citation type="submission" date="2016-10" db="EMBL/GenBank/DDBJ databases">
        <authorList>
            <person name="Varghese N."/>
            <person name="Submissions S."/>
        </authorList>
    </citation>
    <scope>NUCLEOTIDE SEQUENCE [LARGE SCALE GENOMIC DNA]</scope>
    <source>
        <strain evidence="2">IBRC-M 10043</strain>
    </source>
</reference>
<dbReference type="Proteomes" id="UP000198775">
    <property type="component" value="Unassembled WGS sequence"/>
</dbReference>
<protein>
    <submittedName>
        <fullName evidence="1">Uncharacterized protein</fullName>
    </submittedName>
</protein>
<gene>
    <name evidence="1" type="ORF">SAMN05216388_100630</name>
</gene>
<proteinExistence type="predicted"/>
<evidence type="ECO:0000313" key="2">
    <source>
        <dbReference type="Proteomes" id="UP000198775"/>
    </source>
</evidence>
<name>A0A1H8KES9_9EURY</name>